<dbReference type="SMART" id="SM00198">
    <property type="entry name" value="SCP"/>
    <property type="match status" value="1"/>
</dbReference>
<dbReference type="EMBL" id="OU898279">
    <property type="protein sequence ID" value="CAG9832864.1"/>
    <property type="molecule type" value="Genomic_DNA"/>
</dbReference>
<dbReference type="InterPro" id="IPR002413">
    <property type="entry name" value="V5_allergen-like"/>
</dbReference>
<dbReference type="PRINTS" id="PR00837">
    <property type="entry name" value="V5TPXLIKE"/>
</dbReference>
<dbReference type="PROSITE" id="PS01010">
    <property type="entry name" value="CRISP_2"/>
    <property type="match status" value="1"/>
</dbReference>
<dbReference type="CDD" id="cd05380">
    <property type="entry name" value="CAP_euk"/>
    <property type="match status" value="1"/>
</dbReference>
<dbReference type="InterPro" id="IPR035940">
    <property type="entry name" value="CAP_sf"/>
</dbReference>
<sequence length="218" mass="24530">MDNDFRNHLLKEHNRLRNFIASGEEKRGGATSAANMMVLNYDFDLEFSASCTANKCEMKHDKCRRTKKFTSAGQNLHSGSSQKLQMTAVNAWYAEIVHMSADDFDKFEFRSEIGHFTEVVWAKTTHIGCARAYEGKNYFLACNYGPSGNIVGAAVYKRGEPASKCPTNVNKSRKYPNLCGIAYDANVAVHLHAIQNIIYGCIFTSLFVVFYSSNCRLF</sequence>
<dbReference type="InterPro" id="IPR001283">
    <property type="entry name" value="CRISP-related"/>
</dbReference>
<dbReference type="GO" id="GO:0005576">
    <property type="term" value="C:extracellular region"/>
    <property type="evidence" value="ECO:0007669"/>
    <property type="project" value="UniProtKB-SubCell"/>
</dbReference>
<reference evidence="4" key="1">
    <citation type="submission" date="2022-01" db="EMBL/GenBank/DDBJ databases">
        <authorList>
            <person name="King R."/>
        </authorList>
    </citation>
    <scope>NUCLEOTIDE SEQUENCE</scope>
</reference>
<dbReference type="InterPro" id="IPR018244">
    <property type="entry name" value="Allrgn_V5/Tpx1_CS"/>
</dbReference>
<dbReference type="AlphaFoldDB" id="A0A9N9SZV3"/>
<dbReference type="PANTHER" id="PTHR10334">
    <property type="entry name" value="CYSTEINE-RICH SECRETORY PROTEIN-RELATED"/>
    <property type="match status" value="1"/>
</dbReference>
<dbReference type="Gene3D" id="3.40.33.10">
    <property type="entry name" value="CAP"/>
    <property type="match status" value="1"/>
</dbReference>
<dbReference type="Pfam" id="PF00188">
    <property type="entry name" value="CAP"/>
    <property type="match status" value="1"/>
</dbReference>
<evidence type="ECO:0000313" key="5">
    <source>
        <dbReference type="Proteomes" id="UP001153709"/>
    </source>
</evidence>
<dbReference type="SUPFAM" id="SSF55797">
    <property type="entry name" value="PR-1-like"/>
    <property type="match status" value="1"/>
</dbReference>
<evidence type="ECO:0000313" key="4">
    <source>
        <dbReference type="EMBL" id="CAG9832864.1"/>
    </source>
</evidence>
<dbReference type="OrthoDB" id="414826at2759"/>
<feature type="domain" description="SCP" evidence="3">
    <location>
        <begin position="4"/>
        <end position="152"/>
    </location>
</feature>
<comment type="subcellular location">
    <subcellularLocation>
        <location evidence="1">Secreted</location>
    </subcellularLocation>
</comment>
<dbReference type="Proteomes" id="UP001153709">
    <property type="component" value="Chromosome 4"/>
</dbReference>
<dbReference type="InterPro" id="IPR014044">
    <property type="entry name" value="CAP_dom"/>
</dbReference>
<keyword evidence="2" id="KW-0964">Secreted</keyword>
<dbReference type="PRINTS" id="PR00838">
    <property type="entry name" value="V5ALLERGEN"/>
</dbReference>
<proteinExistence type="predicted"/>
<name>A0A9N9SZV3_DIABA</name>
<keyword evidence="5" id="KW-1185">Reference proteome</keyword>
<protein>
    <recommendedName>
        <fullName evidence="3">SCP domain-containing protein</fullName>
    </recommendedName>
</protein>
<organism evidence="4 5">
    <name type="scientific">Diabrotica balteata</name>
    <name type="common">Banded cucumber beetle</name>
    <dbReference type="NCBI Taxonomy" id="107213"/>
    <lineage>
        <taxon>Eukaryota</taxon>
        <taxon>Metazoa</taxon>
        <taxon>Ecdysozoa</taxon>
        <taxon>Arthropoda</taxon>
        <taxon>Hexapoda</taxon>
        <taxon>Insecta</taxon>
        <taxon>Pterygota</taxon>
        <taxon>Neoptera</taxon>
        <taxon>Endopterygota</taxon>
        <taxon>Coleoptera</taxon>
        <taxon>Polyphaga</taxon>
        <taxon>Cucujiformia</taxon>
        <taxon>Chrysomeloidea</taxon>
        <taxon>Chrysomelidae</taxon>
        <taxon>Galerucinae</taxon>
        <taxon>Diabroticina</taxon>
        <taxon>Diabroticites</taxon>
        <taxon>Diabrotica</taxon>
    </lineage>
</organism>
<evidence type="ECO:0000256" key="2">
    <source>
        <dbReference type="ARBA" id="ARBA00022525"/>
    </source>
</evidence>
<evidence type="ECO:0000259" key="3">
    <source>
        <dbReference type="SMART" id="SM00198"/>
    </source>
</evidence>
<evidence type="ECO:0000256" key="1">
    <source>
        <dbReference type="ARBA" id="ARBA00004613"/>
    </source>
</evidence>
<accession>A0A9N9SZV3</accession>
<gene>
    <name evidence="4" type="ORF">DIABBA_LOCUS6306</name>
</gene>